<evidence type="ECO:0000256" key="5">
    <source>
        <dbReference type="ARBA" id="ARBA00022989"/>
    </source>
</evidence>
<feature type="domain" description="Major facilitator superfamily (MFS) profile" evidence="8">
    <location>
        <begin position="441"/>
        <end position="908"/>
    </location>
</feature>
<keyword evidence="2" id="KW-0813">Transport</keyword>
<dbReference type="Pfam" id="PF00083">
    <property type="entry name" value="Sugar_tr"/>
    <property type="match status" value="1"/>
</dbReference>
<dbReference type="PROSITE" id="PS00216">
    <property type="entry name" value="SUGAR_TRANSPORT_1"/>
    <property type="match status" value="1"/>
</dbReference>
<feature type="transmembrane region" description="Helical" evidence="7">
    <location>
        <begin position="720"/>
        <end position="747"/>
    </location>
</feature>
<feature type="transmembrane region" description="Helical" evidence="7">
    <location>
        <begin position="432"/>
        <end position="454"/>
    </location>
</feature>
<dbReference type="Proteomes" id="UP000192578">
    <property type="component" value="Unassembled WGS sequence"/>
</dbReference>
<feature type="transmembrane region" description="Helical" evidence="7">
    <location>
        <begin position="81"/>
        <end position="102"/>
    </location>
</feature>
<evidence type="ECO:0000256" key="1">
    <source>
        <dbReference type="ARBA" id="ARBA00004651"/>
    </source>
</evidence>
<name>A0A1W0X161_HYPEX</name>
<comment type="caution">
    <text evidence="9">The sequence shown here is derived from an EMBL/GenBank/DDBJ whole genome shotgun (WGS) entry which is preliminary data.</text>
</comment>
<keyword evidence="10" id="KW-1185">Reference proteome</keyword>
<feature type="transmembrane region" description="Helical" evidence="7">
    <location>
        <begin position="545"/>
        <end position="565"/>
    </location>
</feature>
<keyword evidence="4 7" id="KW-0812">Transmembrane</keyword>
<dbReference type="PANTHER" id="PTHR23503:SF8">
    <property type="entry name" value="FACILITATED GLUCOSE TRANSPORTER PROTEIN 1"/>
    <property type="match status" value="1"/>
</dbReference>
<evidence type="ECO:0000256" key="3">
    <source>
        <dbReference type="ARBA" id="ARBA00022475"/>
    </source>
</evidence>
<feature type="transmembrane region" description="Helical" evidence="7">
    <location>
        <begin position="315"/>
        <end position="339"/>
    </location>
</feature>
<comment type="subcellular location">
    <subcellularLocation>
        <location evidence="1">Cell membrane</location>
        <topology evidence="1">Multi-pass membrane protein</topology>
    </subcellularLocation>
</comment>
<feature type="transmembrane region" description="Helical" evidence="7">
    <location>
        <begin position="145"/>
        <end position="162"/>
    </location>
</feature>
<evidence type="ECO:0000256" key="6">
    <source>
        <dbReference type="ARBA" id="ARBA00023136"/>
    </source>
</evidence>
<dbReference type="InterPro" id="IPR036259">
    <property type="entry name" value="MFS_trans_sf"/>
</dbReference>
<evidence type="ECO:0000259" key="8">
    <source>
        <dbReference type="PROSITE" id="PS50850"/>
    </source>
</evidence>
<feature type="transmembrane region" description="Helical" evidence="7">
    <location>
        <begin position="604"/>
        <end position="623"/>
    </location>
</feature>
<keyword evidence="5 7" id="KW-1133">Transmembrane helix</keyword>
<dbReference type="AlphaFoldDB" id="A0A1W0X161"/>
<dbReference type="Gene3D" id="1.20.1250.20">
    <property type="entry name" value="MFS general substrate transporter like domains"/>
    <property type="match status" value="1"/>
</dbReference>
<dbReference type="PROSITE" id="PS00217">
    <property type="entry name" value="SUGAR_TRANSPORT_2"/>
    <property type="match status" value="1"/>
</dbReference>
<dbReference type="PROSITE" id="PS50850">
    <property type="entry name" value="MFS"/>
    <property type="match status" value="1"/>
</dbReference>
<feature type="transmembrane region" description="Helical" evidence="7">
    <location>
        <begin position="194"/>
        <end position="217"/>
    </location>
</feature>
<feature type="transmembrane region" description="Helical" evidence="7">
    <location>
        <begin position="45"/>
        <end position="69"/>
    </location>
</feature>
<protein>
    <submittedName>
        <fullName evidence="9">Solute carrier family 2, facilitated glucose transporter member 3</fullName>
    </submittedName>
</protein>
<sequence>MADQIAQTQTSILTLLGFQPSLANLAPSSSSKRGKILAEWARKTVSLAILCGSLTCMILTITQTILWILAMHNDQSTLLLLFGQSINFFTAARPFYVLAWAFHRTRPQFQRLRKTAEKFIQAVQHCQHKESDGPTISAGHRKASLWWFVITATWIVIWYVWYRKISWEWWHMVFWPASSNITSPYWTENSLHPLPIYISTWQLLVLACVFSVCPYILSQQVLGVLILHAALLKSGLKQVNMQIEETIKNYEYYSIRDLETRLQHWKRAVAISRDLCGVLNKYFSWILFGIYGLDFMTVFGFGTNIVMVPMPRLEYYAYYCVCVLLFGSNILVALTPLVFAHEQSVRISANIQCLIDRIESDAMANNIQITKKGFIKAVEELARLESSNRTYACLFHGGDLFYVTRALLTGGSASSPQSPPFHFSPPLLAETMALTGSLVFAVLSAALSSFIFGYNIGVINAPRAVVGQWLRDVKCRRAGGEPNVTLNDLWCTSYPENQTSTRMFSDNPELQTLWSLVSSIFALGALLSAVTLTYFVNRFGRRGTLLINNITAVIGSVCMCVSYYADSFELLIIGRVIIGLNAGINSGAPPMYLTEIAPDDLRGAIGTVHQVVCVMGVFISQILGLPQILGGPRGWPFLFGFSLVPAVLQLATLLFCPESPRHLYLNRHEVEQARKALEFFQAPADVEKQMSDMESDYDKSKDLPRVTIVDLFRDRFLRRVIIICMMVMLSQQFSGINAVMFYSTAIFVSSGLSGEDAQYATIGMGGIFVLASIVSMTVVERLGRKVLLLGGLAGMCVMTILLVAFMKLTAAGMAWASYLSVTSVMLFVVFFAIGPGPIPWFIASELFTEGPRAPATSVVAGVNWSSTLLITFAFPLVETSLGEYTFLIFTGCLVGFVVYTILKVPETKGKRIDEIQAEMRQRL</sequence>
<dbReference type="InterPro" id="IPR045263">
    <property type="entry name" value="GLUT"/>
</dbReference>
<dbReference type="InterPro" id="IPR005829">
    <property type="entry name" value="Sugar_transporter_CS"/>
</dbReference>
<keyword evidence="3" id="KW-1003">Cell membrane</keyword>
<reference evidence="10" key="1">
    <citation type="submission" date="2017-01" db="EMBL/GenBank/DDBJ databases">
        <title>Comparative genomics of anhydrobiosis in the tardigrade Hypsibius dujardini.</title>
        <authorList>
            <person name="Yoshida Y."/>
            <person name="Koutsovoulos G."/>
            <person name="Laetsch D."/>
            <person name="Stevens L."/>
            <person name="Kumar S."/>
            <person name="Horikawa D."/>
            <person name="Ishino K."/>
            <person name="Komine S."/>
            <person name="Tomita M."/>
            <person name="Blaxter M."/>
            <person name="Arakawa K."/>
        </authorList>
    </citation>
    <scope>NUCLEOTIDE SEQUENCE [LARGE SCALE GENOMIC DNA]</scope>
    <source>
        <strain evidence="10">Z151</strain>
    </source>
</reference>
<dbReference type="GO" id="GO:0005886">
    <property type="term" value="C:plasma membrane"/>
    <property type="evidence" value="ECO:0007669"/>
    <property type="project" value="UniProtKB-SubCell"/>
</dbReference>
<keyword evidence="6 7" id="KW-0472">Membrane</keyword>
<dbReference type="OrthoDB" id="5972344at2759"/>
<dbReference type="GO" id="GO:0005353">
    <property type="term" value="F:fructose transmembrane transporter activity"/>
    <property type="evidence" value="ECO:0007669"/>
    <property type="project" value="UniProtKB-ARBA"/>
</dbReference>
<dbReference type="SUPFAM" id="SSF103473">
    <property type="entry name" value="MFS general substrate transporter"/>
    <property type="match status" value="1"/>
</dbReference>
<proteinExistence type="predicted"/>
<dbReference type="PRINTS" id="PR00171">
    <property type="entry name" value="SUGRTRNSPORT"/>
</dbReference>
<dbReference type="EMBL" id="MTYJ01000025">
    <property type="protein sequence ID" value="OQV21176.1"/>
    <property type="molecule type" value="Genomic_DNA"/>
</dbReference>
<dbReference type="NCBIfam" id="TIGR00879">
    <property type="entry name" value="SP"/>
    <property type="match status" value="1"/>
</dbReference>
<feature type="transmembrane region" description="Helical" evidence="7">
    <location>
        <begin position="635"/>
        <end position="656"/>
    </location>
</feature>
<feature type="transmembrane region" description="Helical" evidence="7">
    <location>
        <begin position="513"/>
        <end position="536"/>
    </location>
</feature>
<accession>A0A1W0X161</accession>
<evidence type="ECO:0000256" key="4">
    <source>
        <dbReference type="ARBA" id="ARBA00022692"/>
    </source>
</evidence>
<evidence type="ECO:0000256" key="7">
    <source>
        <dbReference type="SAM" id="Phobius"/>
    </source>
</evidence>
<evidence type="ECO:0000313" key="10">
    <source>
        <dbReference type="Proteomes" id="UP000192578"/>
    </source>
</evidence>
<feature type="transmembrane region" description="Helical" evidence="7">
    <location>
        <begin position="282"/>
        <end position="303"/>
    </location>
</feature>
<dbReference type="InterPro" id="IPR020846">
    <property type="entry name" value="MFS_dom"/>
</dbReference>
<feature type="transmembrane region" description="Helical" evidence="7">
    <location>
        <begin position="883"/>
        <end position="902"/>
    </location>
</feature>
<dbReference type="InterPro" id="IPR003663">
    <property type="entry name" value="Sugar/inositol_transpt"/>
</dbReference>
<keyword evidence="9" id="KW-0762">Sugar transport</keyword>
<dbReference type="FunFam" id="1.20.1250.20:FF:001511">
    <property type="entry name" value="Solute carrier family 2, facilitated glucose transporter member 5"/>
    <property type="match status" value="1"/>
</dbReference>
<evidence type="ECO:0000313" key="9">
    <source>
        <dbReference type="EMBL" id="OQV21176.1"/>
    </source>
</evidence>
<dbReference type="GO" id="GO:1990539">
    <property type="term" value="P:fructose import across plasma membrane"/>
    <property type="evidence" value="ECO:0007669"/>
    <property type="project" value="UniProtKB-ARBA"/>
</dbReference>
<feature type="transmembrane region" description="Helical" evidence="7">
    <location>
        <begin position="818"/>
        <end position="843"/>
    </location>
</feature>
<feature type="transmembrane region" description="Helical" evidence="7">
    <location>
        <begin position="571"/>
        <end position="592"/>
    </location>
</feature>
<gene>
    <name evidence="9" type="ORF">BV898_04936</name>
</gene>
<evidence type="ECO:0000256" key="2">
    <source>
        <dbReference type="ARBA" id="ARBA00022448"/>
    </source>
</evidence>
<organism evidence="9 10">
    <name type="scientific">Hypsibius exemplaris</name>
    <name type="common">Freshwater tardigrade</name>
    <dbReference type="NCBI Taxonomy" id="2072580"/>
    <lineage>
        <taxon>Eukaryota</taxon>
        <taxon>Metazoa</taxon>
        <taxon>Ecdysozoa</taxon>
        <taxon>Tardigrada</taxon>
        <taxon>Eutardigrada</taxon>
        <taxon>Parachela</taxon>
        <taxon>Hypsibioidea</taxon>
        <taxon>Hypsibiidae</taxon>
        <taxon>Hypsibius</taxon>
    </lineage>
</organism>
<feature type="transmembrane region" description="Helical" evidence="7">
    <location>
        <begin position="759"/>
        <end position="779"/>
    </location>
</feature>
<dbReference type="InterPro" id="IPR005828">
    <property type="entry name" value="MFS_sugar_transport-like"/>
</dbReference>
<feature type="transmembrane region" description="Helical" evidence="7">
    <location>
        <begin position="786"/>
        <end position="806"/>
    </location>
</feature>
<feature type="transmembrane region" description="Helical" evidence="7">
    <location>
        <begin position="855"/>
        <end position="877"/>
    </location>
</feature>
<dbReference type="PANTHER" id="PTHR23503">
    <property type="entry name" value="SOLUTE CARRIER FAMILY 2"/>
    <property type="match status" value="1"/>
</dbReference>